<organism evidence="3 4">
    <name type="scientific">Halopiger aswanensis</name>
    <dbReference type="NCBI Taxonomy" id="148449"/>
    <lineage>
        <taxon>Archaea</taxon>
        <taxon>Methanobacteriati</taxon>
        <taxon>Methanobacteriota</taxon>
        <taxon>Stenosarchaea group</taxon>
        <taxon>Halobacteria</taxon>
        <taxon>Halobacteriales</taxon>
        <taxon>Natrialbaceae</taxon>
        <taxon>Halopiger</taxon>
    </lineage>
</organism>
<proteinExistence type="inferred from homology"/>
<dbReference type="InterPro" id="IPR001509">
    <property type="entry name" value="Epimerase_deHydtase"/>
</dbReference>
<dbReference type="Pfam" id="PF01370">
    <property type="entry name" value="Epimerase"/>
    <property type="match status" value="1"/>
</dbReference>
<dbReference type="InterPro" id="IPR036291">
    <property type="entry name" value="NAD(P)-bd_dom_sf"/>
</dbReference>
<evidence type="ECO:0000313" key="3">
    <source>
        <dbReference type="EMBL" id="RKD98065.1"/>
    </source>
</evidence>
<dbReference type="OrthoDB" id="4907at2157"/>
<dbReference type="PANTHER" id="PTHR43000">
    <property type="entry name" value="DTDP-D-GLUCOSE 4,6-DEHYDRATASE-RELATED"/>
    <property type="match status" value="1"/>
</dbReference>
<dbReference type="Gene3D" id="3.40.50.720">
    <property type="entry name" value="NAD(P)-binding Rossmann-like Domain"/>
    <property type="match status" value="1"/>
</dbReference>
<gene>
    <name evidence="3" type="ORF">ATJ93_1067</name>
</gene>
<name>A0A419WRI9_9EURY</name>
<protein>
    <submittedName>
        <fullName evidence="3">UDP-glucose 4-epimerase</fullName>
    </submittedName>
</protein>
<accession>A0A419WRI9</accession>
<dbReference type="AlphaFoldDB" id="A0A419WRI9"/>
<dbReference type="RefSeq" id="WP_120243528.1">
    <property type="nucleotide sequence ID" value="NZ_RAPO01000001.1"/>
</dbReference>
<sequence length="335" mass="37197">MTEATTDRDEAATDDEPTIAITGAAGYIGSRVVQQLQTTHPDWNLRALDNYYRGQVESVGETDIDHVDIRDRRRLEEAFEGADIVLHLAAVSGVDDCDENPDLAYEVNVTGTNNVAWFCRKTGAGLVFPFSMAVLGDPEQFPITADQSRDPFNWYGRTKLLGERAIESFADGAFPAHLFLKSNLYGDHAVDGTVVSKPTVINFFVERATAGEPLTVYEPGTQSRNFVHVKDVARAYVRSAERMLTQLSNGDTGTETYEIAGNEDPSVMAVAETVQDLAREELDETVDVELIENPRSDETMVEDFAVDTSKANEVLEWEARHTVEESVRDLLRRRA</sequence>
<feature type="domain" description="NAD-dependent epimerase/dehydratase" evidence="2">
    <location>
        <begin position="19"/>
        <end position="242"/>
    </location>
</feature>
<evidence type="ECO:0000259" key="2">
    <source>
        <dbReference type="Pfam" id="PF01370"/>
    </source>
</evidence>
<evidence type="ECO:0000256" key="1">
    <source>
        <dbReference type="ARBA" id="ARBA00007637"/>
    </source>
</evidence>
<dbReference type="Proteomes" id="UP000283805">
    <property type="component" value="Unassembled WGS sequence"/>
</dbReference>
<reference evidence="3 4" key="1">
    <citation type="submission" date="2018-09" db="EMBL/GenBank/DDBJ databases">
        <title>Genomic Encyclopedia of Archaeal and Bacterial Type Strains, Phase II (KMG-II): from individual species to whole genera.</title>
        <authorList>
            <person name="Goeker M."/>
        </authorList>
    </citation>
    <scope>NUCLEOTIDE SEQUENCE [LARGE SCALE GENOMIC DNA]</scope>
    <source>
        <strain evidence="3 4">DSM 13151</strain>
    </source>
</reference>
<comment type="caution">
    <text evidence="3">The sequence shown here is derived from an EMBL/GenBank/DDBJ whole genome shotgun (WGS) entry which is preliminary data.</text>
</comment>
<dbReference type="SUPFAM" id="SSF51735">
    <property type="entry name" value="NAD(P)-binding Rossmann-fold domains"/>
    <property type="match status" value="1"/>
</dbReference>
<dbReference type="EMBL" id="RAPO01000001">
    <property type="protein sequence ID" value="RKD98065.1"/>
    <property type="molecule type" value="Genomic_DNA"/>
</dbReference>
<keyword evidence="4" id="KW-1185">Reference proteome</keyword>
<comment type="similarity">
    <text evidence="1">Belongs to the NAD(P)-dependent epimerase/dehydratase family.</text>
</comment>
<evidence type="ECO:0000313" key="4">
    <source>
        <dbReference type="Proteomes" id="UP000283805"/>
    </source>
</evidence>